<dbReference type="HOGENOM" id="CLU_1843873_0_0_14"/>
<dbReference type="OrthoDB" id="9887203at2"/>
<organism evidence="1 2">
    <name type="scientific">Spiroplasma taiwanense CT-1</name>
    <dbReference type="NCBI Taxonomy" id="1276220"/>
    <lineage>
        <taxon>Bacteria</taxon>
        <taxon>Bacillati</taxon>
        <taxon>Mycoplasmatota</taxon>
        <taxon>Mollicutes</taxon>
        <taxon>Entomoplasmatales</taxon>
        <taxon>Spiroplasmataceae</taxon>
        <taxon>Spiroplasma</taxon>
    </lineage>
</organism>
<evidence type="ECO:0000313" key="2">
    <source>
        <dbReference type="Proteomes" id="UP000014984"/>
    </source>
</evidence>
<dbReference type="EMBL" id="CP005074">
    <property type="protein sequence ID" value="AGR41089.1"/>
    <property type="molecule type" value="Genomic_DNA"/>
</dbReference>
<dbReference type="KEGG" id="stai:STAIW_v1c04430"/>
<gene>
    <name evidence="1" type="ORF">STAIW_v1c04430</name>
</gene>
<sequence length="139" mass="16849">MKLKILEELNLLSENPLKSKKIDKKEYDVFLEKNKEKQYLSDQIKKIRSISKTWYIYEKISSDLMSWSKDEVDFAWIIEIKELISKNGALLKIKPIDFYKFWEEKNNIEKKLKITKTPEKEIKCSNLKFERTDNYEILF</sequence>
<keyword evidence="2" id="KW-1185">Reference proteome</keyword>
<dbReference type="Proteomes" id="UP000014984">
    <property type="component" value="Chromosome"/>
</dbReference>
<dbReference type="STRING" id="1276220.STAIW_v1c04430"/>
<name>S5LTP9_9MOLU</name>
<dbReference type="PATRIC" id="fig|1276220.3.peg.449"/>
<accession>S5LTP9</accession>
<proteinExistence type="predicted"/>
<dbReference type="AlphaFoldDB" id="S5LTP9"/>
<evidence type="ECO:0000313" key="1">
    <source>
        <dbReference type="EMBL" id="AGR41089.1"/>
    </source>
</evidence>
<dbReference type="RefSeq" id="WP_020834228.1">
    <property type="nucleotide sequence ID" value="NC_021846.1"/>
</dbReference>
<reference evidence="1 2" key="1">
    <citation type="journal article" date="2013" name="Genome Biol. Evol.">
        <title>Comparison of metabolic capacities and inference of gene content evolution in mosquito-associated Spiroplasma diminutum and S. taiwanense.</title>
        <authorList>
            <person name="Lo W.S."/>
            <person name="Ku C."/>
            <person name="Chen L.L."/>
            <person name="Chang T.H."/>
            <person name="Kuo C.H."/>
        </authorList>
    </citation>
    <scope>NUCLEOTIDE SEQUENCE [LARGE SCALE GENOMIC DNA]</scope>
    <source>
        <strain evidence="1">CT-1</strain>
    </source>
</reference>
<protein>
    <submittedName>
        <fullName evidence="1">Uncharacterized protein</fullName>
    </submittedName>
</protein>